<evidence type="ECO:0000313" key="8">
    <source>
        <dbReference type="Proteomes" id="UP001209540"/>
    </source>
</evidence>
<dbReference type="AlphaFoldDB" id="A0AAD5JYI7"/>
<feature type="transmembrane region" description="Helical" evidence="6">
    <location>
        <begin position="256"/>
        <end position="276"/>
    </location>
</feature>
<dbReference type="InterPro" id="IPR008521">
    <property type="entry name" value="Mg_trans_NIPA"/>
</dbReference>
<dbReference type="PANTHER" id="PTHR12570:SF65">
    <property type="entry name" value="MAGNESIUM TRANSPORTER NIPA9-RELATED"/>
    <property type="match status" value="1"/>
</dbReference>
<feature type="transmembrane region" description="Helical" evidence="6">
    <location>
        <begin position="224"/>
        <end position="244"/>
    </location>
</feature>
<proteinExistence type="predicted"/>
<dbReference type="GO" id="GO:0015095">
    <property type="term" value="F:magnesium ion transmembrane transporter activity"/>
    <property type="evidence" value="ECO:0007669"/>
    <property type="project" value="InterPro"/>
</dbReference>
<evidence type="ECO:0000256" key="4">
    <source>
        <dbReference type="ARBA" id="ARBA00023136"/>
    </source>
</evidence>
<comment type="caution">
    <text evidence="7">The sequence shown here is derived from an EMBL/GenBank/DDBJ whole genome shotgun (WGS) entry which is preliminary data.</text>
</comment>
<feature type="transmembrane region" description="Helical" evidence="6">
    <location>
        <begin position="20"/>
        <end position="43"/>
    </location>
</feature>
<feature type="compositionally biased region" description="Low complexity" evidence="5">
    <location>
        <begin position="420"/>
        <end position="451"/>
    </location>
</feature>
<feature type="transmembrane region" description="Helical" evidence="6">
    <location>
        <begin position="130"/>
        <end position="151"/>
    </location>
</feature>
<reference evidence="7" key="1">
    <citation type="journal article" date="2022" name="IScience">
        <title>Evolution of zygomycete secretomes and the origins of terrestrial fungal ecologies.</title>
        <authorList>
            <person name="Chang Y."/>
            <person name="Wang Y."/>
            <person name="Mondo S."/>
            <person name="Ahrendt S."/>
            <person name="Andreopoulos W."/>
            <person name="Barry K."/>
            <person name="Beard J."/>
            <person name="Benny G.L."/>
            <person name="Blankenship S."/>
            <person name="Bonito G."/>
            <person name="Cuomo C."/>
            <person name="Desiro A."/>
            <person name="Gervers K.A."/>
            <person name="Hundley H."/>
            <person name="Kuo A."/>
            <person name="LaButti K."/>
            <person name="Lang B.F."/>
            <person name="Lipzen A."/>
            <person name="O'Donnell K."/>
            <person name="Pangilinan J."/>
            <person name="Reynolds N."/>
            <person name="Sandor L."/>
            <person name="Smith M.E."/>
            <person name="Tsang A."/>
            <person name="Grigoriev I.V."/>
            <person name="Stajich J.E."/>
            <person name="Spatafora J.W."/>
        </authorList>
    </citation>
    <scope>NUCLEOTIDE SEQUENCE</scope>
    <source>
        <strain evidence="7">RSA 2281</strain>
    </source>
</reference>
<accession>A0AAD5JYI7</accession>
<keyword evidence="8" id="KW-1185">Reference proteome</keyword>
<keyword evidence="2 6" id="KW-0812">Transmembrane</keyword>
<dbReference type="SUPFAM" id="SSF103481">
    <property type="entry name" value="Multidrug resistance efflux transporter EmrE"/>
    <property type="match status" value="1"/>
</dbReference>
<name>A0AAD5JYI7_9FUNG</name>
<evidence type="ECO:0000256" key="6">
    <source>
        <dbReference type="SAM" id="Phobius"/>
    </source>
</evidence>
<dbReference type="Proteomes" id="UP001209540">
    <property type="component" value="Unassembled WGS sequence"/>
</dbReference>
<feature type="region of interest" description="Disordered" evidence="5">
    <location>
        <begin position="589"/>
        <end position="623"/>
    </location>
</feature>
<comment type="subcellular location">
    <subcellularLocation>
        <location evidence="1">Membrane</location>
        <topology evidence="1">Multi-pass membrane protein</topology>
    </subcellularLocation>
</comment>
<evidence type="ECO:0000256" key="2">
    <source>
        <dbReference type="ARBA" id="ARBA00022692"/>
    </source>
</evidence>
<feature type="transmembrane region" description="Helical" evidence="6">
    <location>
        <begin position="282"/>
        <end position="305"/>
    </location>
</feature>
<feature type="region of interest" description="Disordered" evidence="5">
    <location>
        <begin position="643"/>
        <end position="662"/>
    </location>
</feature>
<keyword evidence="4 6" id="KW-0472">Membrane</keyword>
<feature type="transmembrane region" description="Helical" evidence="6">
    <location>
        <begin position="317"/>
        <end position="337"/>
    </location>
</feature>
<protein>
    <submittedName>
        <fullName evidence="7">Magnesium transporter NIPA-domain-containing protein</fullName>
    </submittedName>
</protein>
<keyword evidence="3 6" id="KW-1133">Transmembrane helix</keyword>
<evidence type="ECO:0000256" key="1">
    <source>
        <dbReference type="ARBA" id="ARBA00004141"/>
    </source>
</evidence>
<evidence type="ECO:0000313" key="7">
    <source>
        <dbReference type="EMBL" id="KAI9248001.1"/>
    </source>
</evidence>
<gene>
    <name evidence="7" type="ORF">BDA99DRAFT_564966</name>
</gene>
<dbReference type="EMBL" id="JAIXMP010000040">
    <property type="protein sequence ID" value="KAI9248001.1"/>
    <property type="molecule type" value="Genomic_DNA"/>
</dbReference>
<dbReference type="Pfam" id="PF05653">
    <property type="entry name" value="Mg_trans_NIPA"/>
    <property type="match status" value="1"/>
</dbReference>
<feature type="transmembrane region" description="Helical" evidence="6">
    <location>
        <begin position="349"/>
        <end position="366"/>
    </location>
</feature>
<dbReference type="InterPro" id="IPR037185">
    <property type="entry name" value="EmrE-like"/>
</dbReference>
<evidence type="ECO:0000256" key="5">
    <source>
        <dbReference type="SAM" id="MobiDB-lite"/>
    </source>
</evidence>
<sequence>MDVPTEDYPQQQPSDNDDVAFNTFIGVVVSVCGNMLISVALNVQKLAHNKIQENQVAKYFANMDEPPRWISTAQSYYPSNAFFPDDGYSSPRSSEEHPRSEEEELEHQKFIMAMAQEQTRGESDYLKSKLWWLGISLMVLGEVGNFVAYGFAPASTIAPLGTTTLVTNVILAPLMLKEVFRKRDLLGVILAVLGAAMVVLSSNSKETALSPDLIMEALTQTRSLVFFIITGIMIAGLTILSPIYGPQSIMIDLGLVAIYGGYTVLCTKSVSSLLSLSFLKMFAFPVSYILILVLVLTAILQIKYLNKALQRFDSTEVIPTQFVLFTISAIAGSAVLYHDFDDMTMDQTSRFMTGCAIEFLGVYLITSKRDKQAPALSIRADSSSSVEFTTSTNNTPVDEAVYVSETDEATPSSLSDINQTNNNATSHSNTSSGVVPSSTPSYSSTNSSSPHAHFAPDPTFPRRSLTARADGNSFNPSRMSAAFRSSTHANMPATHDDWHGNTNSNTASAKQQARRRRRSSVFRGISLTSQLVDRINEDPPSPHQHHQQPIQLPPSSPTWQQAFGLHNHHRRGDSLTAFGNLISGLTGSGGNNSNNMNHHLDGSATGTPGTSSPSHQRQSTHHSDTLVLPIESDADAVEIDIPTASTLSSQRNSEDDRELVPIGSKRNSARLVNIEENAEYRDLS</sequence>
<feature type="compositionally biased region" description="Low complexity" evidence="5">
    <location>
        <begin position="589"/>
        <end position="614"/>
    </location>
</feature>
<feature type="region of interest" description="Disordered" evidence="5">
    <location>
        <begin position="405"/>
        <end position="562"/>
    </location>
</feature>
<evidence type="ECO:0000256" key="3">
    <source>
        <dbReference type="ARBA" id="ARBA00022989"/>
    </source>
</evidence>
<reference evidence="7" key="2">
    <citation type="submission" date="2023-02" db="EMBL/GenBank/DDBJ databases">
        <authorList>
            <consortium name="DOE Joint Genome Institute"/>
            <person name="Mondo S.J."/>
            <person name="Chang Y."/>
            <person name="Wang Y."/>
            <person name="Ahrendt S."/>
            <person name="Andreopoulos W."/>
            <person name="Barry K."/>
            <person name="Beard J."/>
            <person name="Benny G.L."/>
            <person name="Blankenship S."/>
            <person name="Bonito G."/>
            <person name="Cuomo C."/>
            <person name="Desiro A."/>
            <person name="Gervers K.A."/>
            <person name="Hundley H."/>
            <person name="Kuo A."/>
            <person name="LaButti K."/>
            <person name="Lang B.F."/>
            <person name="Lipzen A."/>
            <person name="O'Donnell K."/>
            <person name="Pangilinan J."/>
            <person name="Reynolds N."/>
            <person name="Sandor L."/>
            <person name="Smith M.W."/>
            <person name="Tsang A."/>
            <person name="Grigoriev I.V."/>
            <person name="Stajich J.E."/>
            <person name="Spatafora J.W."/>
        </authorList>
    </citation>
    <scope>NUCLEOTIDE SEQUENCE</scope>
    <source>
        <strain evidence="7">RSA 2281</strain>
    </source>
</reference>
<feature type="compositionally biased region" description="Polar residues" evidence="5">
    <location>
        <begin position="472"/>
        <end position="489"/>
    </location>
</feature>
<dbReference type="PANTHER" id="PTHR12570">
    <property type="match status" value="1"/>
</dbReference>
<feature type="compositionally biased region" description="Polar residues" evidence="5">
    <location>
        <begin position="409"/>
        <end position="419"/>
    </location>
</feature>
<dbReference type="GO" id="GO:0016020">
    <property type="term" value="C:membrane"/>
    <property type="evidence" value="ECO:0007669"/>
    <property type="project" value="UniProtKB-SubCell"/>
</dbReference>
<feature type="transmembrane region" description="Helical" evidence="6">
    <location>
        <begin position="185"/>
        <end position="204"/>
    </location>
</feature>
<organism evidence="7 8">
    <name type="scientific">Phascolomyces articulosus</name>
    <dbReference type="NCBI Taxonomy" id="60185"/>
    <lineage>
        <taxon>Eukaryota</taxon>
        <taxon>Fungi</taxon>
        <taxon>Fungi incertae sedis</taxon>
        <taxon>Mucoromycota</taxon>
        <taxon>Mucoromycotina</taxon>
        <taxon>Mucoromycetes</taxon>
        <taxon>Mucorales</taxon>
        <taxon>Lichtheimiaceae</taxon>
        <taxon>Phascolomyces</taxon>
    </lineage>
</organism>